<dbReference type="Pfam" id="PF17131">
    <property type="entry name" value="LolA_like"/>
    <property type="match status" value="1"/>
</dbReference>
<evidence type="ECO:0000259" key="1">
    <source>
        <dbReference type="Pfam" id="PF17131"/>
    </source>
</evidence>
<dbReference type="Proteomes" id="UP001228690">
    <property type="component" value="Chromosome"/>
</dbReference>
<organism evidence="2 3">
    <name type="scientific">Candidatus Haliotispira prima</name>
    <dbReference type="NCBI Taxonomy" id="3034016"/>
    <lineage>
        <taxon>Bacteria</taxon>
        <taxon>Pseudomonadati</taxon>
        <taxon>Spirochaetota</taxon>
        <taxon>Spirochaetia</taxon>
        <taxon>Spirochaetales</taxon>
        <taxon>Spirochaetaceae</taxon>
        <taxon>Candidatus Haliotispira</taxon>
    </lineage>
</organism>
<reference evidence="2 3" key="1">
    <citation type="submission" date="2023-04" db="EMBL/GenBank/DDBJ databases">
        <title>Spirochaete genome identified in red abalone sample constitutes a novel genus.</title>
        <authorList>
            <person name="Sharma S.P."/>
            <person name="Purcell C.M."/>
            <person name="Hyde J.R."/>
            <person name="Severin A.J."/>
        </authorList>
    </citation>
    <scope>NUCLEOTIDE SEQUENCE [LARGE SCALE GENOMIC DNA]</scope>
    <source>
        <strain evidence="2 3">SP-2023</strain>
    </source>
</reference>
<keyword evidence="2" id="KW-0449">Lipoprotein</keyword>
<evidence type="ECO:0000313" key="2">
    <source>
        <dbReference type="EMBL" id="WGK69217.1"/>
    </source>
</evidence>
<dbReference type="InterPro" id="IPR033399">
    <property type="entry name" value="TP_0789-like"/>
</dbReference>
<keyword evidence="3" id="KW-1185">Reference proteome</keyword>
<dbReference type="RefSeq" id="WP_326927405.1">
    <property type="nucleotide sequence ID" value="NZ_CP123443.1"/>
</dbReference>
<dbReference type="EMBL" id="CP123443">
    <property type="protein sequence ID" value="WGK69217.1"/>
    <property type="molecule type" value="Genomic_DNA"/>
</dbReference>
<gene>
    <name evidence="2" type="ORF">P0082_12180</name>
</gene>
<evidence type="ECO:0000313" key="3">
    <source>
        <dbReference type="Proteomes" id="UP001228690"/>
    </source>
</evidence>
<dbReference type="Gene3D" id="2.50.20.10">
    <property type="entry name" value="Lipoprotein localisation LolA/LolB/LppX"/>
    <property type="match status" value="1"/>
</dbReference>
<protein>
    <submittedName>
        <fullName evidence="2">Outer membrane lipoprotein-sorting protein</fullName>
    </submittedName>
</protein>
<name>A0ABY8MGX2_9SPIO</name>
<proteinExistence type="predicted"/>
<dbReference type="CDD" id="cd16329">
    <property type="entry name" value="LolA_like"/>
    <property type="match status" value="1"/>
</dbReference>
<feature type="domain" description="Uncharacterized protein TP-0789" evidence="1">
    <location>
        <begin position="88"/>
        <end position="258"/>
    </location>
</feature>
<accession>A0ABY8MGX2</accession>
<sequence length="261" mass="29109">MSKMHDVTNKVRSMIPAGCILALLFSGLFFGAGALFSQDSLADRVLATLRSASKEKQQFRTQAKLFSGNAEGEETSTELLLYVDRNDGTQKSLAKVLTPERNKGNIFLNNAASYWVYYPKLQRSLALSPLSTLAGDVSIGDLLAPPPMQIYSVKVLESDDENVTLELTKAGRTAPYSRVVQHYKGEILKTAEFYGGQKGGILMKRVQYLKPIRQNNRYFYTQVKILNELRKGSYSVMAFSPPENIKVPSGWFNPNNLQQVP</sequence>